<accession>A0A7R9ZPL8</accession>
<name>A0A7R9ZPL8_9STRA</name>
<dbReference type="EMBL" id="HBEF01016242">
    <property type="protein sequence ID" value="CAD8338032.1"/>
    <property type="molecule type" value="Transcribed_RNA"/>
</dbReference>
<dbReference type="Pfam" id="PF03109">
    <property type="entry name" value="ABC1"/>
    <property type="match status" value="1"/>
</dbReference>
<dbReference type="InterPro" id="IPR004147">
    <property type="entry name" value="ABC1_dom"/>
</dbReference>
<evidence type="ECO:0000259" key="1">
    <source>
        <dbReference type="Pfam" id="PF03109"/>
    </source>
</evidence>
<sequence length="202" mass="23390">MPPNIPRIVDALMRVHGYQLLKDGCFNADPHGGNFLLLPDGRIGLIDYGATKQLTKEERLSSCLLFCALARGDEDMLFDLCEISGYESKYGRRDVLMKLIRFGYDSYGNDVLEGKNVQQFIDECKEQDPWEKVPDNFVMSQFMSIRLRSLALGMNHPVKCSQWWGPIAEQVLIDEGLPYESWDREQLLKYKPEMNYQEYKFA</sequence>
<reference evidence="2" key="1">
    <citation type="submission" date="2021-01" db="EMBL/GenBank/DDBJ databases">
        <authorList>
            <person name="Corre E."/>
            <person name="Pelletier E."/>
            <person name="Niang G."/>
            <person name="Scheremetjew M."/>
            <person name="Finn R."/>
            <person name="Kale V."/>
            <person name="Holt S."/>
            <person name="Cochrane G."/>
            <person name="Meng A."/>
            <person name="Brown T."/>
            <person name="Cohen L."/>
        </authorList>
    </citation>
    <scope>NUCLEOTIDE SEQUENCE</scope>
    <source>
        <strain evidence="2">CCMP3328</strain>
    </source>
</reference>
<evidence type="ECO:0000313" key="2">
    <source>
        <dbReference type="EMBL" id="CAD8338032.1"/>
    </source>
</evidence>
<proteinExistence type="predicted"/>
<gene>
    <name evidence="2" type="ORF">CAUS1442_LOCUS10160</name>
</gene>
<dbReference type="PANTHER" id="PTHR43173:SF34">
    <property type="entry name" value="ABC1 ATYPICAL KINASE-LIKE DOMAIN-CONTAINING PROTEIN"/>
    <property type="match status" value="1"/>
</dbReference>
<protein>
    <recommendedName>
        <fullName evidence="1">ABC1 atypical kinase-like domain-containing protein</fullName>
    </recommendedName>
</protein>
<organism evidence="2">
    <name type="scientific">Craspedostauros australis</name>
    <dbReference type="NCBI Taxonomy" id="1486917"/>
    <lineage>
        <taxon>Eukaryota</taxon>
        <taxon>Sar</taxon>
        <taxon>Stramenopiles</taxon>
        <taxon>Ochrophyta</taxon>
        <taxon>Bacillariophyta</taxon>
        <taxon>Bacillariophyceae</taxon>
        <taxon>Bacillariophycidae</taxon>
        <taxon>Naviculales</taxon>
        <taxon>Naviculaceae</taxon>
        <taxon>Craspedostauros</taxon>
    </lineage>
</organism>
<dbReference type="AlphaFoldDB" id="A0A7R9ZPL8"/>
<dbReference type="PANTHER" id="PTHR43173">
    <property type="entry name" value="ABC1 FAMILY PROTEIN"/>
    <property type="match status" value="1"/>
</dbReference>
<dbReference type="InterPro" id="IPR051130">
    <property type="entry name" value="Mito_struct-func_regulator"/>
</dbReference>
<feature type="domain" description="ABC1 atypical kinase-like" evidence="1">
    <location>
        <begin position="7"/>
        <end position="76"/>
    </location>
</feature>